<evidence type="ECO:0000256" key="8">
    <source>
        <dbReference type="ARBA" id="ARBA00023316"/>
    </source>
</evidence>
<evidence type="ECO:0000256" key="10">
    <source>
        <dbReference type="SAM" id="MobiDB-lite"/>
    </source>
</evidence>
<dbReference type="AlphaFoldDB" id="A0A9X1NG07"/>
<keyword evidence="5" id="KW-0378">Hydrolase</keyword>
<keyword evidence="8 9" id="KW-0961">Cell wall biogenesis/degradation</keyword>
<feature type="active site" description="Nucleophile" evidence="9">
    <location>
        <position position="243"/>
    </location>
</feature>
<dbReference type="GO" id="GO:0018104">
    <property type="term" value="P:peptidoglycan-protein cross-linking"/>
    <property type="evidence" value="ECO:0007669"/>
    <property type="project" value="TreeGrafter"/>
</dbReference>
<dbReference type="RefSeq" id="WP_231444462.1">
    <property type="nucleotide sequence ID" value="NZ_JAJOMB010000011.1"/>
</dbReference>
<dbReference type="PANTHER" id="PTHR30582:SF24">
    <property type="entry name" value="L,D-TRANSPEPTIDASE ERFK_SRFK-RELATED"/>
    <property type="match status" value="1"/>
</dbReference>
<evidence type="ECO:0000313" key="12">
    <source>
        <dbReference type="EMBL" id="MCD5313355.1"/>
    </source>
</evidence>
<keyword evidence="4" id="KW-0808">Transferase</keyword>
<comment type="caution">
    <text evidence="12">The sequence shown here is derived from an EMBL/GenBank/DDBJ whole genome shotgun (WGS) entry which is preliminary data.</text>
</comment>
<proteinExistence type="inferred from homology"/>
<gene>
    <name evidence="12" type="ORF">LR394_20815</name>
</gene>
<evidence type="ECO:0000256" key="9">
    <source>
        <dbReference type="PROSITE-ProRule" id="PRU01373"/>
    </source>
</evidence>
<dbReference type="PANTHER" id="PTHR30582">
    <property type="entry name" value="L,D-TRANSPEPTIDASE"/>
    <property type="match status" value="1"/>
</dbReference>
<dbReference type="PROSITE" id="PS51257">
    <property type="entry name" value="PROKAR_LIPOPROTEIN"/>
    <property type="match status" value="1"/>
</dbReference>
<evidence type="ECO:0000256" key="3">
    <source>
        <dbReference type="ARBA" id="ARBA00022676"/>
    </source>
</evidence>
<dbReference type="GO" id="GO:0071555">
    <property type="term" value="P:cell wall organization"/>
    <property type="evidence" value="ECO:0007669"/>
    <property type="project" value="UniProtKB-UniRule"/>
</dbReference>
<dbReference type="CDD" id="cd16913">
    <property type="entry name" value="YkuD_like"/>
    <property type="match status" value="1"/>
</dbReference>
<comment type="pathway">
    <text evidence="1 9">Cell wall biogenesis; peptidoglycan biosynthesis.</text>
</comment>
<evidence type="ECO:0000256" key="5">
    <source>
        <dbReference type="ARBA" id="ARBA00022801"/>
    </source>
</evidence>
<dbReference type="Proteomes" id="UP001138997">
    <property type="component" value="Unassembled WGS sequence"/>
</dbReference>
<feature type="region of interest" description="Disordered" evidence="10">
    <location>
        <begin position="39"/>
        <end position="60"/>
    </location>
</feature>
<dbReference type="InterPro" id="IPR050979">
    <property type="entry name" value="LD-transpeptidase"/>
</dbReference>
<feature type="active site" description="Proton donor/acceptor" evidence="9">
    <location>
        <position position="227"/>
    </location>
</feature>
<dbReference type="EMBL" id="JAJOMB010000011">
    <property type="protein sequence ID" value="MCD5313355.1"/>
    <property type="molecule type" value="Genomic_DNA"/>
</dbReference>
<dbReference type="InterPro" id="IPR038063">
    <property type="entry name" value="Transpep_catalytic_dom"/>
</dbReference>
<keyword evidence="3" id="KW-0328">Glycosyltransferase</keyword>
<dbReference type="GO" id="GO:0016757">
    <property type="term" value="F:glycosyltransferase activity"/>
    <property type="evidence" value="ECO:0007669"/>
    <property type="project" value="UniProtKB-KW"/>
</dbReference>
<keyword evidence="6 9" id="KW-0133">Cell shape</keyword>
<evidence type="ECO:0000259" key="11">
    <source>
        <dbReference type="PROSITE" id="PS52029"/>
    </source>
</evidence>
<evidence type="ECO:0000313" key="13">
    <source>
        <dbReference type="Proteomes" id="UP001138997"/>
    </source>
</evidence>
<reference evidence="12" key="1">
    <citation type="submission" date="2021-11" db="EMBL/GenBank/DDBJ databases">
        <title>Streptomyces corallinus and Kineosporia corallina sp. nov., two new coral-derived marine actinobacteria.</title>
        <authorList>
            <person name="Buangrab K."/>
            <person name="Sutthacheep M."/>
            <person name="Yeemin T."/>
            <person name="Harunari E."/>
            <person name="Igarashi Y."/>
            <person name="Sripreechasak P."/>
            <person name="Kanchanasin P."/>
            <person name="Tanasupawat S."/>
            <person name="Phongsopitanun W."/>
        </authorList>
    </citation>
    <scope>NUCLEOTIDE SEQUENCE</scope>
    <source>
        <strain evidence="12">JCM 31032</strain>
    </source>
</reference>
<organism evidence="12 13">
    <name type="scientific">Kineosporia babensis</name>
    <dbReference type="NCBI Taxonomy" id="499548"/>
    <lineage>
        <taxon>Bacteria</taxon>
        <taxon>Bacillati</taxon>
        <taxon>Actinomycetota</taxon>
        <taxon>Actinomycetes</taxon>
        <taxon>Kineosporiales</taxon>
        <taxon>Kineosporiaceae</taxon>
        <taxon>Kineosporia</taxon>
    </lineage>
</organism>
<evidence type="ECO:0000256" key="7">
    <source>
        <dbReference type="ARBA" id="ARBA00022984"/>
    </source>
</evidence>
<evidence type="ECO:0000256" key="6">
    <source>
        <dbReference type="ARBA" id="ARBA00022960"/>
    </source>
</evidence>
<dbReference type="GO" id="GO:0005576">
    <property type="term" value="C:extracellular region"/>
    <property type="evidence" value="ECO:0007669"/>
    <property type="project" value="TreeGrafter"/>
</dbReference>
<dbReference type="Pfam" id="PF03734">
    <property type="entry name" value="YkuD"/>
    <property type="match status" value="1"/>
</dbReference>
<dbReference type="PROSITE" id="PS52029">
    <property type="entry name" value="LD_TPASE"/>
    <property type="match status" value="1"/>
</dbReference>
<sequence>MRRIFRGRSAGLRARRGAPQILTASVIACGVLLSGCSSSEPEASSAPPAPQASQVESQAEAVSHLENLSEGSSLVATATGAEVSVFKKPGGKNGKSLASPIESGGPLTFLVTDEQDEWLKVHLPTRPNGSTGWISRDEVQLSTSPYRLVVSMRKHQLQVLKNGQSIGEHEVGVGKAATPTPPGEYYLTELIQPNNADGAYGPYAFGISGHSDTLQKFAGGPGQLGLHGTNQPDKLGSDVSHGCLRLANEVITELAETLPLGTPIEIQA</sequence>
<dbReference type="Gene3D" id="2.40.440.10">
    <property type="entry name" value="L,D-transpeptidase catalytic domain-like"/>
    <property type="match status" value="1"/>
</dbReference>
<keyword evidence="7 9" id="KW-0573">Peptidoglycan synthesis</keyword>
<accession>A0A9X1NG07</accession>
<dbReference type="SUPFAM" id="SSF141523">
    <property type="entry name" value="L,D-transpeptidase catalytic domain-like"/>
    <property type="match status" value="1"/>
</dbReference>
<dbReference type="GO" id="GO:0071972">
    <property type="term" value="F:peptidoglycan L,D-transpeptidase activity"/>
    <property type="evidence" value="ECO:0007669"/>
    <property type="project" value="TreeGrafter"/>
</dbReference>
<dbReference type="InterPro" id="IPR005490">
    <property type="entry name" value="LD_TPept_cat_dom"/>
</dbReference>
<feature type="domain" description="L,D-TPase catalytic" evidence="11">
    <location>
        <begin position="146"/>
        <end position="267"/>
    </location>
</feature>
<comment type="similarity">
    <text evidence="2">Belongs to the YkuD family.</text>
</comment>
<keyword evidence="13" id="KW-1185">Reference proteome</keyword>
<evidence type="ECO:0000256" key="4">
    <source>
        <dbReference type="ARBA" id="ARBA00022679"/>
    </source>
</evidence>
<dbReference type="GO" id="GO:0008360">
    <property type="term" value="P:regulation of cell shape"/>
    <property type="evidence" value="ECO:0007669"/>
    <property type="project" value="UniProtKB-UniRule"/>
</dbReference>
<name>A0A9X1NG07_9ACTN</name>
<evidence type="ECO:0000256" key="2">
    <source>
        <dbReference type="ARBA" id="ARBA00005992"/>
    </source>
</evidence>
<protein>
    <submittedName>
        <fullName evidence="12">L,D-transpeptidase</fullName>
    </submittedName>
</protein>
<evidence type="ECO:0000256" key="1">
    <source>
        <dbReference type="ARBA" id="ARBA00004752"/>
    </source>
</evidence>